<evidence type="ECO:0000259" key="10">
    <source>
        <dbReference type="Pfam" id="PF04547"/>
    </source>
</evidence>
<dbReference type="Proteomes" id="UP000275408">
    <property type="component" value="Unassembled WGS sequence"/>
</dbReference>
<feature type="compositionally biased region" description="Basic residues" evidence="9">
    <location>
        <begin position="23"/>
        <end position="32"/>
    </location>
</feature>
<feature type="region of interest" description="Disordered" evidence="9">
    <location>
        <begin position="875"/>
        <end position="966"/>
    </location>
</feature>
<feature type="transmembrane region" description="Helical" evidence="8">
    <location>
        <begin position="525"/>
        <end position="545"/>
    </location>
</feature>
<dbReference type="InterPro" id="IPR049452">
    <property type="entry name" value="Anoctamin_TM"/>
</dbReference>
<dbReference type="GO" id="GO:0005254">
    <property type="term" value="F:chloride channel activity"/>
    <property type="evidence" value="ECO:0007669"/>
    <property type="project" value="TreeGrafter"/>
</dbReference>
<comment type="subcellular location">
    <subcellularLocation>
        <location evidence="1">Cell membrane</location>
        <topology evidence="1">Multi-pass membrane protein</topology>
    </subcellularLocation>
    <subcellularLocation>
        <location evidence="8">Membrane</location>
        <topology evidence="8">Multi-pass membrane protein</topology>
    </subcellularLocation>
</comment>
<evidence type="ECO:0000256" key="4">
    <source>
        <dbReference type="ARBA" id="ARBA00022692"/>
    </source>
</evidence>
<evidence type="ECO:0000256" key="1">
    <source>
        <dbReference type="ARBA" id="ARBA00004651"/>
    </source>
</evidence>
<feature type="transmembrane region" description="Helical" evidence="8">
    <location>
        <begin position="351"/>
        <end position="378"/>
    </location>
</feature>
<feature type="compositionally biased region" description="Basic and acidic residues" evidence="9">
    <location>
        <begin position="914"/>
        <end position="934"/>
    </location>
</feature>
<feature type="transmembrane region" description="Helical" evidence="8">
    <location>
        <begin position="414"/>
        <end position="430"/>
    </location>
</feature>
<gene>
    <name evidence="12" type="ORF">pdam_00001649</name>
</gene>
<keyword evidence="4 8" id="KW-0812">Transmembrane</keyword>
<evidence type="ECO:0000313" key="12">
    <source>
        <dbReference type="EMBL" id="RMX55638.1"/>
    </source>
</evidence>
<evidence type="ECO:0000259" key="11">
    <source>
        <dbReference type="Pfam" id="PF16178"/>
    </source>
</evidence>
<reference evidence="12 13" key="1">
    <citation type="journal article" date="2018" name="Sci. Rep.">
        <title>Comparative analysis of the Pocillopora damicornis genome highlights role of immune system in coral evolution.</title>
        <authorList>
            <person name="Cunning R."/>
            <person name="Bay R.A."/>
            <person name="Gillette P."/>
            <person name="Baker A.C."/>
            <person name="Traylor-Knowles N."/>
        </authorList>
    </citation>
    <scope>NUCLEOTIDE SEQUENCE [LARGE SCALE GENOMIC DNA]</scope>
    <source>
        <strain evidence="12">RSMAS</strain>
        <tissue evidence="12">Whole animal</tissue>
    </source>
</reference>
<proteinExistence type="inferred from homology"/>
<dbReference type="PANTHER" id="PTHR12308">
    <property type="entry name" value="ANOCTAMIN"/>
    <property type="match status" value="1"/>
</dbReference>
<feature type="compositionally biased region" description="Basic and acidic residues" evidence="9">
    <location>
        <begin position="1"/>
        <end position="14"/>
    </location>
</feature>
<comment type="caution">
    <text evidence="12">The sequence shown here is derived from an EMBL/GenBank/DDBJ whole genome shotgun (WGS) entry which is preliminary data.</text>
</comment>
<dbReference type="EMBL" id="RCHS01001028">
    <property type="protein sequence ID" value="RMX55638.1"/>
    <property type="molecule type" value="Genomic_DNA"/>
</dbReference>
<sequence>MAELDGNDKDRILEGDGTVPKVREKKKKKKAKNSNSNDHLPFSERQNSGILRQVSSNSNGEQPKRVQLALEPVASREQLIQIHEELNSPHPISRAEINRDEKDLRKLALHLAMSKSEEGKNSKYLHHDYVLVHRTGDNRNLHEKLRKKFEAELHLQGFRVERKYTSNKTFVILHCSFERLCEEAEHVSLEMPLAGYVVPETSRNSLWKQFWDNFKTDDEVDFVSAPFCVSKSQIYEGVENPDTFFRPALRSLLVHHILTDLDVRDKESKQLGQNAQGLGYMLMEEAYTDAFILHEKSEYDSEFPLADAGDDHSFPHGQDIADPRKALHDTWLKHFRYQPLWKIRNYFGEKIALYFGWLGLLTMSLVIPMLLGLAIFLWGLSVAVRDNPLGEKDENTTSTSTLTAWAKNAFDNDATPFFALIICLWGTFFLERWKRTNARLSYQWDVDTFEEQEPNRPQYYGTVIKKDPVTGEDISVYPALRRFFKMMGSFGVMLFMICLVLASVVAVIIYRVIARVDLFQSRGEAGQLIASVTSTFLNTVSIMIMGKIYQKLAVYLTDWENHRTQTSYEDALILKLFGFQFVNSYTSLFYIAFFRQGTKESGVIGKGENYSDECGENNDCMSLLSLQVAMLMIMKPLPKLFSDVIKPWLVSLWKRKCCSNRVSVSGEITVSVEDYLERERNKAELGDFTLSEYNEKVLQYGFLMILISTASSFQLFAAAFPLAPLIALLTNAIDMKVDARRLLWTNRRPVAFRAEDIGTWYSILEFLNVAGVVTNSFLVAFTSSYGRSWEGEPSKTNATETIFNSTTNTTEQVIIVTEHVTGLSRLWLIIGFEHIVFTIKFLIAYIIPDVPADVKMALSKEKYHVTNILAKAGMRKGPGNKLAESFSSYRSRGAESEHTSSPNSTEVHMTASGKRLEKNTADNGKVEVVVERSPVEGGMERNFSSPRSNRLKPLPTNYTSKHAIRT</sequence>
<feature type="domain" description="Anoctamin transmembrane" evidence="10">
    <location>
        <begin position="343"/>
        <end position="860"/>
    </location>
</feature>
<feature type="transmembrane region" description="Helical" evidence="8">
    <location>
        <begin position="826"/>
        <end position="847"/>
    </location>
</feature>
<dbReference type="Pfam" id="PF04547">
    <property type="entry name" value="Anoctamin"/>
    <property type="match status" value="1"/>
</dbReference>
<feature type="region of interest" description="Disordered" evidence="9">
    <location>
        <begin position="1"/>
        <end position="49"/>
    </location>
</feature>
<evidence type="ECO:0000313" key="13">
    <source>
        <dbReference type="Proteomes" id="UP000275408"/>
    </source>
</evidence>
<organism evidence="12 13">
    <name type="scientific">Pocillopora damicornis</name>
    <name type="common">Cauliflower coral</name>
    <name type="synonym">Millepora damicornis</name>
    <dbReference type="NCBI Taxonomy" id="46731"/>
    <lineage>
        <taxon>Eukaryota</taxon>
        <taxon>Metazoa</taxon>
        <taxon>Cnidaria</taxon>
        <taxon>Anthozoa</taxon>
        <taxon>Hexacorallia</taxon>
        <taxon>Scleractinia</taxon>
        <taxon>Astrocoeniina</taxon>
        <taxon>Pocilloporidae</taxon>
        <taxon>Pocillopora</taxon>
    </lineage>
</organism>
<feature type="domain" description="Anoctamin dimerisation" evidence="11">
    <location>
        <begin position="128"/>
        <end position="340"/>
    </location>
</feature>
<dbReference type="AlphaFoldDB" id="A0A3M6UQJ9"/>
<evidence type="ECO:0000256" key="8">
    <source>
        <dbReference type="RuleBase" id="RU280814"/>
    </source>
</evidence>
<evidence type="ECO:0000256" key="5">
    <source>
        <dbReference type="ARBA" id="ARBA00022989"/>
    </source>
</evidence>
<comment type="caution">
    <text evidence="8">Lacks conserved residue(s) required for the propagation of feature annotation.</text>
</comment>
<keyword evidence="13" id="KW-1185">Reference proteome</keyword>
<dbReference type="GO" id="GO:0005886">
    <property type="term" value="C:plasma membrane"/>
    <property type="evidence" value="ECO:0007669"/>
    <property type="project" value="UniProtKB-SubCell"/>
</dbReference>
<feature type="transmembrane region" description="Helical" evidence="8">
    <location>
        <begin position="572"/>
        <end position="593"/>
    </location>
</feature>
<feature type="transmembrane region" description="Helical" evidence="8">
    <location>
        <begin position="490"/>
        <end position="513"/>
    </location>
</feature>
<keyword evidence="7" id="KW-0325">Glycoprotein</keyword>
<keyword evidence="5 8" id="KW-1133">Transmembrane helix</keyword>
<evidence type="ECO:0000256" key="3">
    <source>
        <dbReference type="ARBA" id="ARBA00022475"/>
    </source>
</evidence>
<evidence type="ECO:0000256" key="9">
    <source>
        <dbReference type="SAM" id="MobiDB-lite"/>
    </source>
</evidence>
<feature type="transmembrane region" description="Helical" evidence="8">
    <location>
        <begin position="700"/>
        <end position="733"/>
    </location>
</feature>
<evidence type="ECO:0000256" key="2">
    <source>
        <dbReference type="ARBA" id="ARBA00009671"/>
    </source>
</evidence>
<dbReference type="InterPro" id="IPR032394">
    <property type="entry name" value="Anoct_dimer"/>
</dbReference>
<evidence type="ECO:0000256" key="7">
    <source>
        <dbReference type="ARBA" id="ARBA00023180"/>
    </source>
</evidence>
<feature type="compositionally biased region" description="Polar residues" evidence="9">
    <location>
        <begin position="33"/>
        <end position="49"/>
    </location>
</feature>
<name>A0A3M6UQJ9_POCDA</name>
<protein>
    <recommendedName>
        <fullName evidence="8">Anoctamin</fullName>
    </recommendedName>
</protein>
<accession>A0A3M6UQJ9</accession>
<dbReference type="InterPro" id="IPR007632">
    <property type="entry name" value="Anoctamin"/>
</dbReference>
<comment type="similarity">
    <text evidence="2 8">Belongs to the anoctamin family.</text>
</comment>
<dbReference type="GO" id="GO:0046983">
    <property type="term" value="F:protein dimerization activity"/>
    <property type="evidence" value="ECO:0007669"/>
    <property type="project" value="InterPro"/>
</dbReference>
<dbReference type="OrthoDB" id="296386at2759"/>
<dbReference type="Pfam" id="PF16178">
    <property type="entry name" value="Anoct_dimer"/>
    <property type="match status" value="1"/>
</dbReference>
<keyword evidence="6 8" id="KW-0472">Membrane</keyword>
<keyword evidence="3" id="KW-1003">Cell membrane</keyword>
<dbReference type="PANTHER" id="PTHR12308:SF73">
    <property type="entry name" value="ANOCTAMIN"/>
    <property type="match status" value="1"/>
</dbReference>
<evidence type="ECO:0000256" key="6">
    <source>
        <dbReference type="ARBA" id="ARBA00023136"/>
    </source>
</evidence>